<proteinExistence type="predicted"/>
<dbReference type="EMBL" id="MU007009">
    <property type="protein sequence ID" value="KAF2436889.1"/>
    <property type="molecule type" value="Genomic_DNA"/>
</dbReference>
<dbReference type="InterPro" id="IPR016191">
    <property type="entry name" value="Ribonuclease/ribotoxin"/>
</dbReference>
<evidence type="ECO:0000256" key="2">
    <source>
        <dbReference type="ARBA" id="ARBA00022801"/>
    </source>
</evidence>
<accession>A0A9P4P5C6</accession>
<evidence type="ECO:0000256" key="3">
    <source>
        <dbReference type="SAM" id="SignalP"/>
    </source>
</evidence>
<name>A0A9P4P5C6_9PEZI</name>
<evidence type="ECO:0000313" key="4">
    <source>
        <dbReference type="EMBL" id="KAF2436889.1"/>
    </source>
</evidence>
<dbReference type="OrthoDB" id="4998592at2759"/>
<dbReference type="GO" id="GO:0016787">
    <property type="term" value="F:hydrolase activity"/>
    <property type="evidence" value="ECO:0007669"/>
    <property type="project" value="UniProtKB-KW"/>
</dbReference>
<feature type="signal peptide" evidence="3">
    <location>
        <begin position="1"/>
        <end position="19"/>
    </location>
</feature>
<gene>
    <name evidence="4" type="ORF">EJ08DRAFT_691200</name>
</gene>
<dbReference type="GO" id="GO:0003723">
    <property type="term" value="F:RNA binding"/>
    <property type="evidence" value="ECO:0007669"/>
    <property type="project" value="InterPro"/>
</dbReference>
<dbReference type="Gene3D" id="3.10.450.30">
    <property type="entry name" value="Microbial ribonucleases"/>
    <property type="match status" value="1"/>
</dbReference>
<sequence>MHFHKSFLFSFAAIRAAIASPVENAPNLPHPYWTCTRSSGSTSLILRDYAAAVVDRVTTQVHQWNPTGSGYPSFFYPHHRIDWPNKACNVPEKYYDLMKILVSIPVFEDQHFYEWNTEPAPPPGDMRAVYTYPAKTFCGVLLYVNGGSTGEVALCT</sequence>
<dbReference type="SUPFAM" id="SSF53933">
    <property type="entry name" value="Microbial ribonucleases"/>
    <property type="match status" value="1"/>
</dbReference>
<dbReference type="Proteomes" id="UP000800235">
    <property type="component" value="Unassembled WGS sequence"/>
</dbReference>
<keyword evidence="3" id="KW-0732">Signal</keyword>
<keyword evidence="1" id="KW-0540">Nuclease</keyword>
<comment type="caution">
    <text evidence="4">The sequence shown here is derived from an EMBL/GenBank/DDBJ whole genome shotgun (WGS) entry which is preliminary data.</text>
</comment>
<reference evidence="4" key="1">
    <citation type="journal article" date="2020" name="Stud. Mycol.">
        <title>101 Dothideomycetes genomes: a test case for predicting lifestyles and emergence of pathogens.</title>
        <authorList>
            <person name="Haridas S."/>
            <person name="Albert R."/>
            <person name="Binder M."/>
            <person name="Bloem J."/>
            <person name="Labutti K."/>
            <person name="Salamov A."/>
            <person name="Andreopoulos B."/>
            <person name="Baker S."/>
            <person name="Barry K."/>
            <person name="Bills G."/>
            <person name="Bluhm B."/>
            <person name="Cannon C."/>
            <person name="Castanera R."/>
            <person name="Culley D."/>
            <person name="Daum C."/>
            <person name="Ezra D."/>
            <person name="Gonzalez J."/>
            <person name="Henrissat B."/>
            <person name="Kuo A."/>
            <person name="Liang C."/>
            <person name="Lipzen A."/>
            <person name="Lutzoni F."/>
            <person name="Magnuson J."/>
            <person name="Mondo S."/>
            <person name="Nolan M."/>
            <person name="Ohm R."/>
            <person name="Pangilinan J."/>
            <person name="Park H.-J."/>
            <person name="Ramirez L."/>
            <person name="Alfaro M."/>
            <person name="Sun H."/>
            <person name="Tritt A."/>
            <person name="Yoshinaga Y."/>
            <person name="Zwiers L.-H."/>
            <person name="Turgeon B."/>
            <person name="Goodwin S."/>
            <person name="Spatafora J."/>
            <person name="Crous P."/>
            <person name="Grigoriev I."/>
        </authorList>
    </citation>
    <scope>NUCLEOTIDE SEQUENCE</scope>
    <source>
        <strain evidence="4">CBS 130266</strain>
    </source>
</reference>
<protein>
    <submittedName>
        <fullName evidence="4">Uncharacterized protein</fullName>
    </submittedName>
</protein>
<dbReference type="AlphaFoldDB" id="A0A9P4P5C6"/>
<evidence type="ECO:0000256" key="1">
    <source>
        <dbReference type="ARBA" id="ARBA00022722"/>
    </source>
</evidence>
<organism evidence="4 5">
    <name type="scientific">Tothia fuscella</name>
    <dbReference type="NCBI Taxonomy" id="1048955"/>
    <lineage>
        <taxon>Eukaryota</taxon>
        <taxon>Fungi</taxon>
        <taxon>Dikarya</taxon>
        <taxon>Ascomycota</taxon>
        <taxon>Pezizomycotina</taxon>
        <taxon>Dothideomycetes</taxon>
        <taxon>Pleosporomycetidae</taxon>
        <taxon>Venturiales</taxon>
        <taxon>Cylindrosympodiaceae</taxon>
        <taxon>Tothia</taxon>
    </lineage>
</organism>
<keyword evidence="2" id="KW-0378">Hydrolase</keyword>
<feature type="chain" id="PRO_5040325604" evidence="3">
    <location>
        <begin position="20"/>
        <end position="156"/>
    </location>
</feature>
<dbReference type="GO" id="GO:0004540">
    <property type="term" value="F:RNA nuclease activity"/>
    <property type="evidence" value="ECO:0007669"/>
    <property type="project" value="InterPro"/>
</dbReference>
<evidence type="ECO:0000313" key="5">
    <source>
        <dbReference type="Proteomes" id="UP000800235"/>
    </source>
</evidence>
<keyword evidence="5" id="KW-1185">Reference proteome</keyword>